<dbReference type="SUPFAM" id="SSF55874">
    <property type="entry name" value="ATPase domain of HSP90 chaperone/DNA topoisomerase II/histidine kinase"/>
    <property type="match status" value="1"/>
</dbReference>
<keyword evidence="6" id="KW-0175">Coiled coil</keyword>
<dbReference type="InterPro" id="IPR000014">
    <property type="entry name" value="PAS"/>
</dbReference>
<reference evidence="10 11" key="2">
    <citation type="journal article" date="2014" name="Int. J. Syst. Evol. Microbiol.">
        <title>Methanobacterium paludis sp. nov. and a novel strain of Methanobacterium lacus isolated from northern peatlands.</title>
        <authorList>
            <person name="Cadillo-Quiroz H."/>
            <person name="Brauer S.L."/>
            <person name="Goodson N."/>
            <person name="Yavitt J.B."/>
            <person name="Zinder S.H."/>
        </authorList>
    </citation>
    <scope>NUCLEOTIDE SEQUENCE [LARGE SCALE GENOMIC DNA]</scope>
    <source>
        <strain evidence="10 11">AL-21</strain>
    </source>
</reference>
<dbReference type="NCBIfam" id="TIGR00229">
    <property type="entry name" value="sensory_box"/>
    <property type="match status" value="3"/>
</dbReference>
<dbReference type="FunFam" id="3.30.565.10:FF:000006">
    <property type="entry name" value="Sensor histidine kinase WalK"/>
    <property type="match status" value="1"/>
</dbReference>
<keyword evidence="11" id="KW-1185">Reference proteome</keyword>
<dbReference type="InterPro" id="IPR004358">
    <property type="entry name" value="Sig_transdc_His_kin-like_C"/>
</dbReference>
<evidence type="ECO:0000313" key="10">
    <source>
        <dbReference type="EMBL" id="ADZ10005.1"/>
    </source>
</evidence>
<dbReference type="Pfam" id="PF00989">
    <property type="entry name" value="PAS"/>
    <property type="match status" value="1"/>
</dbReference>
<feature type="domain" description="PAS" evidence="8">
    <location>
        <begin position="142"/>
        <end position="198"/>
    </location>
</feature>
<dbReference type="Gene3D" id="1.10.287.130">
    <property type="match status" value="1"/>
</dbReference>
<dbReference type="InterPro" id="IPR013767">
    <property type="entry name" value="PAS_fold"/>
</dbReference>
<gene>
    <name evidence="10" type="ordered locus">Metbo_1783</name>
</gene>
<feature type="domain" description="PAS" evidence="8">
    <location>
        <begin position="303"/>
        <end position="347"/>
    </location>
</feature>
<dbReference type="EC" id="2.7.13.3" evidence="2"/>
<evidence type="ECO:0000256" key="4">
    <source>
        <dbReference type="ARBA" id="ARBA00022679"/>
    </source>
</evidence>
<dbReference type="SUPFAM" id="SSF55785">
    <property type="entry name" value="PYP-like sensor domain (PAS domain)"/>
    <property type="match status" value="3"/>
</dbReference>
<organism evidence="10 11">
    <name type="scientific">Methanobacterium lacus (strain AL-21)</name>
    <dbReference type="NCBI Taxonomy" id="877455"/>
    <lineage>
        <taxon>Archaea</taxon>
        <taxon>Methanobacteriati</taxon>
        <taxon>Methanobacteriota</taxon>
        <taxon>Methanomada group</taxon>
        <taxon>Methanobacteria</taxon>
        <taxon>Methanobacteriales</taxon>
        <taxon>Methanobacteriaceae</taxon>
        <taxon>Methanobacterium</taxon>
    </lineage>
</organism>
<evidence type="ECO:0000256" key="5">
    <source>
        <dbReference type="ARBA" id="ARBA00022777"/>
    </source>
</evidence>
<dbReference type="Pfam" id="PF13426">
    <property type="entry name" value="PAS_9"/>
    <property type="match status" value="2"/>
</dbReference>
<dbReference type="PROSITE" id="PS50109">
    <property type="entry name" value="HIS_KIN"/>
    <property type="match status" value="1"/>
</dbReference>
<dbReference type="PROSITE" id="PS50113">
    <property type="entry name" value="PAC"/>
    <property type="match status" value="1"/>
</dbReference>
<feature type="domain" description="Histidine kinase" evidence="7">
    <location>
        <begin position="470"/>
        <end position="683"/>
    </location>
</feature>
<dbReference type="CDD" id="cd00130">
    <property type="entry name" value="PAS"/>
    <property type="match status" value="3"/>
</dbReference>
<proteinExistence type="predicted"/>
<dbReference type="eggNOG" id="arCOG02329">
    <property type="taxonomic scope" value="Archaea"/>
</dbReference>
<feature type="domain" description="PAC" evidence="9">
    <location>
        <begin position="215"/>
        <end position="267"/>
    </location>
</feature>
<dbReference type="STRING" id="877455.Metbo_1783"/>
<dbReference type="InterPro" id="IPR005467">
    <property type="entry name" value="His_kinase_dom"/>
</dbReference>
<dbReference type="CDD" id="cd00082">
    <property type="entry name" value="HisKA"/>
    <property type="match status" value="1"/>
</dbReference>
<evidence type="ECO:0000259" key="9">
    <source>
        <dbReference type="PROSITE" id="PS50113"/>
    </source>
</evidence>
<comment type="catalytic activity">
    <reaction evidence="1">
        <text>ATP + protein L-histidine = ADP + protein N-phospho-L-histidine.</text>
        <dbReference type="EC" id="2.7.13.3"/>
    </reaction>
</comment>
<dbReference type="InterPro" id="IPR036097">
    <property type="entry name" value="HisK_dim/P_sf"/>
</dbReference>
<dbReference type="SMART" id="SM00388">
    <property type="entry name" value="HisKA"/>
    <property type="match status" value="1"/>
</dbReference>
<keyword evidence="3" id="KW-0597">Phosphoprotein</keyword>
<evidence type="ECO:0000313" key="11">
    <source>
        <dbReference type="Proteomes" id="UP000007490"/>
    </source>
</evidence>
<feature type="coiled-coil region" evidence="6">
    <location>
        <begin position="258"/>
        <end position="292"/>
    </location>
</feature>
<evidence type="ECO:0000256" key="1">
    <source>
        <dbReference type="ARBA" id="ARBA00000085"/>
    </source>
</evidence>
<feature type="domain" description="PAS" evidence="8">
    <location>
        <begin position="24"/>
        <end position="79"/>
    </location>
</feature>
<dbReference type="SUPFAM" id="SSF47384">
    <property type="entry name" value="Homodimeric domain of signal transducing histidine kinase"/>
    <property type="match status" value="1"/>
</dbReference>
<dbReference type="AlphaFoldDB" id="F0TA55"/>
<dbReference type="SMART" id="SM00086">
    <property type="entry name" value="PAC"/>
    <property type="match status" value="2"/>
</dbReference>
<dbReference type="PRINTS" id="PR00344">
    <property type="entry name" value="BCTRLSENSOR"/>
</dbReference>
<dbReference type="PANTHER" id="PTHR43304:SF1">
    <property type="entry name" value="PAC DOMAIN-CONTAINING PROTEIN"/>
    <property type="match status" value="1"/>
</dbReference>
<dbReference type="InterPro" id="IPR052162">
    <property type="entry name" value="Sensor_kinase/Photoreceptor"/>
</dbReference>
<dbReference type="InterPro" id="IPR035965">
    <property type="entry name" value="PAS-like_dom_sf"/>
</dbReference>
<dbReference type="KEGG" id="mel:Metbo_1783"/>
<keyword evidence="5 10" id="KW-0418">Kinase</keyword>
<evidence type="ECO:0000259" key="8">
    <source>
        <dbReference type="PROSITE" id="PS50112"/>
    </source>
</evidence>
<dbReference type="GO" id="GO:0006355">
    <property type="term" value="P:regulation of DNA-templated transcription"/>
    <property type="evidence" value="ECO:0007669"/>
    <property type="project" value="InterPro"/>
</dbReference>
<dbReference type="PROSITE" id="PS50112">
    <property type="entry name" value="PAS"/>
    <property type="match status" value="3"/>
</dbReference>
<dbReference type="SMART" id="SM00387">
    <property type="entry name" value="HATPase_c"/>
    <property type="match status" value="1"/>
</dbReference>
<dbReference type="InterPro" id="IPR001610">
    <property type="entry name" value="PAC"/>
</dbReference>
<dbReference type="HOGENOM" id="CLU_000445_114_71_2"/>
<dbReference type="InterPro" id="IPR036890">
    <property type="entry name" value="HATPase_C_sf"/>
</dbReference>
<dbReference type="GO" id="GO:0000155">
    <property type="term" value="F:phosphorelay sensor kinase activity"/>
    <property type="evidence" value="ECO:0007669"/>
    <property type="project" value="InterPro"/>
</dbReference>
<dbReference type="Proteomes" id="UP000007490">
    <property type="component" value="Chromosome"/>
</dbReference>
<protein>
    <recommendedName>
        <fullName evidence="2">histidine kinase</fullName>
        <ecNumber evidence="2">2.7.13.3</ecNumber>
    </recommendedName>
</protein>
<sequence>MKIVEEKNVNTPLNPDGCIGSTANLTMWEQTFDVLPDLVIIIDENHIITNINRNFTQHLNGKPEDFIGKTCYSLVHSTDEPPDFCPHSLLIKDHREHTKKFFIDSLNGFYKVSVSPIFEGDELKGAVHIVHNITDVKKLEESHNRLATIVESSENTIIGKDLDGTITDWNKGAEKMYGYSAKEAVGRSISMLVPEHLEDDVWWIMNEIKEGRSIKNYETVRITKDQTIIPVSLSISPIIDPSGTTVGAATIAMDIAERKKIERHRRELLERQKKLTKKLQTANEKLKNQHMELFNINLTLREAKNKFFNAFHKNPAAMIITDNEDRLVELNESYVKLTGYSREELIGTTPEKLSPVMYLRNDNPLDGQDLEKNTETEYGITTKSGEKRIILTLSESIELKSKPHTISFIYDITERKISEEHKEILLKKEQDLSEKLQHSNQELLDIQEKLTKTIKKLEISNSELQQFAYVASHDLKEPLRMVTSFLQLLKQRYEYELDSDANEFIDFAVDGAKRMHNLIEDLLAYSRIMTKGKEFDVMDMEEVLEHVIINLKVSIDETHAEITYDPLPKIWADESQMIQLLQNLIENSIKYRNQEVPRIHVSVKEEEEEWIFSVRDNGIGIASKHAQKIFMIFKRLHTNQEYDGTGIGLAIIKRIIDRHSGRVWVESELGQGSTFFFTISKKLQNSI</sequence>
<dbReference type="Pfam" id="PF02518">
    <property type="entry name" value="HATPase_c"/>
    <property type="match status" value="1"/>
</dbReference>
<dbReference type="Gene3D" id="3.30.565.10">
    <property type="entry name" value="Histidine kinase-like ATPase, C-terminal domain"/>
    <property type="match status" value="1"/>
</dbReference>
<accession>F0TA55</accession>
<name>F0TA55_METLA</name>
<evidence type="ECO:0000259" key="7">
    <source>
        <dbReference type="PROSITE" id="PS50109"/>
    </source>
</evidence>
<dbReference type="eggNOG" id="arCOG06712">
    <property type="taxonomic scope" value="Archaea"/>
</dbReference>
<reference evidence="11" key="1">
    <citation type="submission" date="2011-02" db="EMBL/GenBank/DDBJ databases">
        <title>Complete sequence of Methanobacterium sp. AL-21.</title>
        <authorList>
            <consortium name="US DOE Joint Genome Institute"/>
            <person name="Lucas S."/>
            <person name="Copeland A."/>
            <person name="Lapidus A."/>
            <person name="Cheng J.-F."/>
            <person name="Goodwin L."/>
            <person name="Pitluck S."/>
            <person name="Chertkov O."/>
            <person name="Detter J.C."/>
            <person name="Han C."/>
            <person name="Tapia R."/>
            <person name="Land M."/>
            <person name="Hauser L."/>
            <person name="Kyrpides N."/>
            <person name="Ivanova N."/>
            <person name="Mikhailova N."/>
            <person name="Pagani I."/>
            <person name="Cadillo-Quiroz H."/>
            <person name="Imachi H."/>
            <person name="Zinder S."/>
            <person name="Liu W."/>
            <person name="Woyke T."/>
        </authorList>
    </citation>
    <scope>NUCLEOTIDE SEQUENCE [LARGE SCALE GENOMIC DNA]</scope>
    <source>
        <strain evidence="11">AL-21</strain>
    </source>
</reference>
<keyword evidence="4" id="KW-0808">Transferase</keyword>
<dbReference type="PANTHER" id="PTHR43304">
    <property type="entry name" value="PHYTOCHROME-LIKE PROTEIN CPH1"/>
    <property type="match status" value="1"/>
</dbReference>
<evidence type="ECO:0000256" key="2">
    <source>
        <dbReference type="ARBA" id="ARBA00012438"/>
    </source>
</evidence>
<dbReference type="EMBL" id="CP002551">
    <property type="protein sequence ID" value="ADZ10005.1"/>
    <property type="molecule type" value="Genomic_DNA"/>
</dbReference>
<feature type="coiled-coil region" evidence="6">
    <location>
        <begin position="422"/>
        <end position="460"/>
    </location>
</feature>
<evidence type="ECO:0000256" key="3">
    <source>
        <dbReference type="ARBA" id="ARBA00022553"/>
    </source>
</evidence>
<dbReference type="SMART" id="SM00091">
    <property type="entry name" value="PAS"/>
    <property type="match status" value="3"/>
</dbReference>
<dbReference type="Pfam" id="PF00512">
    <property type="entry name" value="HisKA"/>
    <property type="match status" value="1"/>
</dbReference>
<dbReference type="InterPro" id="IPR003661">
    <property type="entry name" value="HisK_dim/P_dom"/>
</dbReference>
<dbReference type="eggNOG" id="arCOG07605">
    <property type="taxonomic scope" value="Archaea"/>
</dbReference>
<evidence type="ECO:0000256" key="6">
    <source>
        <dbReference type="SAM" id="Coils"/>
    </source>
</evidence>
<dbReference type="InterPro" id="IPR000700">
    <property type="entry name" value="PAS-assoc_C"/>
</dbReference>
<dbReference type="Gene3D" id="3.30.450.20">
    <property type="entry name" value="PAS domain"/>
    <property type="match status" value="3"/>
</dbReference>
<dbReference type="InterPro" id="IPR003594">
    <property type="entry name" value="HATPase_dom"/>
</dbReference>